<dbReference type="EMBL" id="QJKJ01015387">
    <property type="protein sequence ID" value="RDX62605.1"/>
    <property type="molecule type" value="Genomic_DNA"/>
</dbReference>
<proteinExistence type="predicted"/>
<keyword evidence="2" id="KW-1185">Reference proteome</keyword>
<reference evidence="1" key="1">
    <citation type="submission" date="2018-05" db="EMBL/GenBank/DDBJ databases">
        <title>Draft genome of Mucuna pruriens seed.</title>
        <authorList>
            <person name="Nnadi N.E."/>
            <person name="Vos R."/>
            <person name="Hasami M.H."/>
            <person name="Devisetty U.K."/>
            <person name="Aguiy J.C."/>
        </authorList>
    </citation>
    <scope>NUCLEOTIDE SEQUENCE [LARGE SCALE GENOMIC DNA]</scope>
    <source>
        <strain evidence="1">JCA_2017</strain>
    </source>
</reference>
<evidence type="ECO:0000313" key="2">
    <source>
        <dbReference type="Proteomes" id="UP000257109"/>
    </source>
</evidence>
<name>A0A371E996_MUCPR</name>
<gene>
    <name evidence="1" type="ORF">CR513_59048</name>
</gene>
<dbReference type="AlphaFoldDB" id="A0A371E996"/>
<accession>A0A371E996</accession>
<evidence type="ECO:0000313" key="1">
    <source>
        <dbReference type="EMBL" id="RDX62605.1"/>
    </source>
</evidence>
<comment type="caution">
    <text evidence="1">The sequence shown here is derived from an EMBL/GenBank/DDBJ whole genome shotgun (WGS) entry which is preliminary data.</text>
</comment>
<sequence length="132" mass="13657">MKNEKLSLTSFSLQNATSAQHSSVLATPAGQLGLGVMAEMEDVTTTRRTPASFAAASTFSVPLIAGSRSSFCVKTKMGLAEEYLGVVDLVDNAGRGEVEHAAAAANGGEDGVVAGEIHLEEAEADRRSVQGF</sequence>
<feature type="non-terminal residue" evidence="1">
    <location>
        <position position="1"/>
    </location>
</feature>
<dbReference type="Proteomes" id="UP000257109">
    <property type="component" value="Unassembled WGS sequence"/>
</dbReference>
<protein>
    <submittedName>
        <fullName evidence="1">Uncharacterized protein</fullName>
    </submittedName>
</protein>
<organism evidence="1 2">
    <name type="scientific">Mucuna pruriens</name>
    <name type="common">Velvet bean</name>
    <name type="synonym">Dolichos pruriens</name>
    <dbReference type="NCBI Taxonomy" id="157652"/>
    <lineage>
        <taxon>Eukaryota</taxon>
        <taxon>Viridiplantae</taxon>
        <taxon>Streptophyta</taxon>
        <taxon>Embryophyta</taxon>
        <taxon>Tracheophyta</taxon>
        <taxon>Spermatophyta</taxon>
        <taxon>Magnoliopsida</taxon>
        <taxon>eudicotyledons</taxon>
        <taxon>Gunneridae</taxon>
        <taxon>Pentapetalae</taxon>
        <taxon>rosids</taxon>
        <taxon>fabids</taxon>
        <taxon>Fabales</taxon>
        <taxon>Fabaceae</taxon>
        <taxon>Papilionoideae</taxon>
        <taxon>50 kb inversion clade</taxon>
        <taxon>NPAAA clade</taxon>
        <taxon>indigoferoid/millettioid clade</taxon>
        <taxon>Phaseoleae</taxon>
        <taxon>Mucuna</taxon>
    </lineage>
</organism>